<evidence type="ECO:0000313" key="5">
    <source>
        <dbReference type="Proteomes" id="UP000078046"/>
    </source>
</evidence>
<feature type="domain" description="Serpin" evidence="3">
    <location>
        <begin position="34"/>
        <end position="336"/>
    </location>
</feature>
<dbReference type="EMBL" id="LWCA01000987">
    <property type="protein sequence ID" value="OAF66259.1"/>
    <property type="molecule type" value="Genomic_DNA"/>
</dbReference>
<dbReference type="Gene3D" id="3.30.497.10">
    <property type="entry name" value="Antithrombin, subunit I, domain 2"/>
    <property type="match status" value="1"/>
</dbReference>
<evidence type="ECO:0000256" key="1">
    <source>
        <dbReference type="ARBA" id="ARBA00009500"/>
    </source>
</evidence>
<keyword evidence="5" id="KW-1185">Reference proteome</keyword>
<dbReference type="Pfam" id="PF00079">
    <property type="entry name" value="Serpin"/>
    <property type="match status" value="1"/>
</dbReference>
<dbReference type="InterPro" id="IPR023796">
    <property type="entry name" value="Serpin_dom"/>
</dbReference>
<dbReference type="GO" id="GO:0004867">
    <property type="term" value="F:serine-type endopeptidase inhibitor activity"/>
    <property type="evidence" value="ECO:0007669"/>
    <property type="project" value="InterPro"/>
</dbReference>
<dbReference type="InterPro" id="IPR042178">
    <property type="entry name" value="Serpin_sf_1"/>
</dbReference>
<dbReference type="AlphaFoldDB" id="A0A177AWA1"/>
<dbReference type="SUPFAM" id="SSF56574">
    <property type="entry name" value="Serpins"/>
    <property type="match status" value="1"/>
</dbReference>
<evidence type="ECO:0000313" key="4">
    <source>
        <dbReference type="EMBL" id="OAF66259.1"/>
    </source>
</evidence>
<proteinExistence type="inferred from homology"/>
<dbReference type="InterPro" id="IPR036186">
    <property type="entry name" value="Serpin_sf"/>
</dbReference>
<accession>A0A177AWA1</accession>
<dbReference type="Proteomes" id="UP000078046">
    <property type="component" value="Unassembled WGS sequence"/>
</dbReference>
<dbReference type="OrthoDB" id="671595at2759"/>
<dbReference type="InterPro" id="IPR000215">
    <property type="entry name" value="Serpin_fam"/>
</dbReference>
<sequence>MAMDPYADKCYSPANLNTIMMLLYLNNPSSVNRLKIFKEFTLKQDTLESVNLYKNLYKSDNNQQVNCMKLANKMYLPQSVKLSPYFIEQCQKFKINYKELIDQFDENENVNQKINQWIASKTNQQISIINSIKPKLVIVNAMCFNSEFVEPFYINEMTKDYFYPVNGNKRKVVMLNQIVEAPFVSCRGSIQIRLKYQLKQSYLIIVIPHEKEPFTFKINKILQNLEKADKYKITLAIPKFYASCSLNFKKIFKSLEVSEILTMDIAEYKVQNYLKTCIHHSVCISIAESEKKKNVQDKNYENREKLKKINLTINRSFYAIVMKNKNIICLSYIHSPKTY</sequence>
<evidence type="ECO:0000259" key="3">
    <source>
        <dbReference type="SMART" id="SM00093"/>
    </source>
</evidence>
<protein>
    <recommendedName>
        <fullName evidence="3">Serpin domain-containing protein</fullName>
    </recommendedName>
</protein>
<dbReference type="PANTHER" id="PTHR11461:SF211">
    <property type="entry name" value="GH10112P-RELATED"/>
    <property type="match status" value="1"/>
</dbReference>
<comment type="similarity">
    <text evidence="1 2">Belongs to the serpin family.</text>
</comment>
<organism evidence="4 5">
    <name type="scientific">Intoshia linei</name>
    <dbReference type="NCBI Taxonomy" id="1819745"/>
    <lineage>
        <taxon>Eukaryota</taxon>
        <taxon>Metazoa</taxon>
        <taxon>Spiralia</taxon>
        <taxon>Lophotrochozoa</taxon>
        <taxon>Mesozoa</taxon>
        <taxon>Orthonectida</taxon>
        <taxon>Rhopaluridae</taxon>
        <taxon>Intoshia</taxon>
    </lineage>
</organism>
<reference evidence="4 5" key="1">
    <citation type="submission" date="2016-04" db="EMBL/GenBank/DDBJ databases">
        <title>The genome of Intoshia linei affirms orthonectids as highly simplified spiralians.</title>
        <authorList>
            <person name="Mikhailov K.V."/>
            <person name="Slusarev G.S."/>
            <person name="Nikitin M.A."/>
            <person name="Logacheva M.D."/>
            <person name="Penin A."/>
            <person name="Aleoshin V."/>
            <person name="Panchin Y.V."/>
        </authorList>
    </citation>
    <scope>NUCLEOTIDE SEQUENCE [LARGE SCALE GENOMIC DNA]</scope>
    <source>
        <strain evidence="4">Intl2013</strain>
        <tissue evidence="4">Whole animal</tissue>
    </source>
</reference>
<dbReference type="GO" id="GO:0005615">
    <property type="term" value="C:extracellular space"/>
    <property type="evidence" value="ECO:0007669"/>
    <property type="project" value="InterPro"/>
</dbReference>
<dbReference type="SMART" id="SM00093">
    <property type="entry name" value="SERPIN"/>
    <property type="match status" value="1"/>
</dbReference>
<name>A0A177AWA1_9BILA</name>
<dbReference type="InterPro" id="IPR042185">
    <property type="entry name" value="Serpin_sf_2"/>
</dbReference>
<gene>
    <name evidence="4" type="ORF">A3Q56_06014</name>
</gene>
<comment type="caution">
    <text evidence="4">The sequence shown here is derived from an EMBL/GenBank/DDBJ whole genome shotgun (WGS) entry which is preliminary data.</text>
</comment>
<dbReference type="Gene3D" id="2.30.39.10">
    <property type="entry name" value="Alpha-1-antitrypsin, domain 1"/>
    <property type="match status" value="1"/>
</dbReference>
<dbReference type="PANTHER" id="PTHR11461">
    <property type="entry name" value="SERINE PROTEASE INHIBITOR, SERPIN"/>
    <property type="match status" value="1"/>
</dbReference>
<evidence type="ECO:0000256" key="2">
    <source>
        <dbReference type="RuleBase" id="RU000411"/>
    </source>
</evidence>